<name>A0A1M4T9Y8_9FIRM</name>
<feature type="coiled-coil region" evidence="1">
    <location>
        <begin position="281"/>
        <end position="442"/>
    </location>
</feature>
<evidence type="ECO:0000256" key="1">
    <source>
        <dbReference type="SAM" id="Coils"/>
    </source>
</evidence>
<accession>A0A1M4T9Y8</accession>
<keyword evidence="1" id="KW-0175">Coiled coil</keyword>
<evidence type="ECO:0000313" key="2">
    <source>
        <dbReference type="EMBL" id="SHE41329.1"/>
    </source>
</evidence>
<feature type="coiled-coil region" evidence="1">
    <location>
        <begin position="215"/>
        <end position="249"/>
    </location>
</feature>
<protein>
    <recommendedName>
        <fullName evidence="4">Phage-shock protein</fullName>
    </recommendedName>
</protein>
<proteinExistence type="predicted"/>
<evidence type="ECO:0008006" key="4">
    <source>
        <dbReference type="Google" id="ProtNLM"/>
    </source>
</evidence>
<dbReference type="AlphaFoldDB" id="A0A1M4T9Y8"/>
<dbReference type="EMBL" id="FQUY01000001">
    <property type="protein sequence ID" value="SHE41329.1"/>
    <property type="molecule type" value="Genomic_DNA"/>
</dbReference>
<evidence type="ECO:0000313" key="3">
    <source>
        <dbReference type="Proteomes" id="UP000184148"/>
    </source>
</evidence>
<dbReference type="STRING" id="1121429.SAMN02745133_00402"/>
<reference evidence="3" key="1">
    <citation type="submission" date="2016-11" db="EMBL/GenBank/DDBJ databases">
        <authorList>
            <person name="Varghese N."/>
            <person name="Submissions S."/>
        </authorList>
    </citation>
    <scope>NUCLEOTIDE SEQUENCE [LARGE SCALE GENOMIC DNA]</scope>
    <source>
        <strain evidence="3">DSM 12395</strain>
    </source>
</reference>
<keyword evidence="3" id="KW-1185">Reference proteome</keyword>
<dbReference type="Proteomes" id="UP000184148">
    <property type="component" value="Unassembled WGS sequence"/>
</dbReference>
<sequence>MVTTKLNSLTDVLKKTLFFFDGLSVEEIAPYVQKKMLQDYSTDKVIEKIRLCLKQHVCFYNDENGKWRLKLQGYPENDHFYQMLIKRQQPIGLRQVVTNPVARKKRVRKLAEEAALMPDGRFVQLDNGSWGLTEWNVDAEQYSLKHLVIKALKMHHGGLSTQQVFECVNEWRRTTRAAVQQVLTKFPYFERISSDVWIYNQQSHALYDDLVKRYLNILNKQKKQWQNDREKLLQKNENLVHQLKELGSAQREAAAALAQRASVIEQYNHLATQLSEKDLLLNLRKKEILRYRHELERTENKANSILYQCRLWVRKCKELENENLRLKDMAEKNQSSLEGLFSKLQQYKERDRENKARLAELKERYSTRVAELQTEIVELKQKIEKYQELANIEECKLRQDINTLSNDLKEALEGGEDLQKSLRLTQQELSRVQAEKLELEAKLNRPLVRFFSKVSSLFGW</sequence>
<organism evidence="2 3">
    <name type="scientific">Desulforamulus putei DSM 12395</name>
    <dbReference type="NCBI Taxonomy" id="1121429"/>
    <lineage>
        <taxon>Bacteria</taxon>
        <taxon>Bacillati</taxon>
        <taxon>Bacillota</taxon>
        <taxon>Clostridia</taxon>
        <taxon>Eubacteriales</taxon>
        <taxon>Peptococcaceae</taxon>
        <taxon>Desulforamulus</taxon>
    </lineage>
</organism>
<gene>
    <name evidence="2" type="ORF">SAMN02745133_00402</name>
</gene>